<keyword evidence="3" id="KW-0479">Metal-binding</keyword>
<evidence type="ECO:0000259" key="6">
    <source>
        <dbReference type="Pfam" id="PF00107"/>
    </source>
</evidence>
<evidence type="ECO:0000313" key="8">
    <source>
        <dbReference type="EMBL" id="ERF73534.1"/>
    </source>
</evidence>
<dbReference type="OrthoDB" id="1560166at2759"/>
<evidence type="ECO:0000256" key="1">
    <source>
        <dbReference type="ARBA" id="ARBA00001947"/>
    </source>
</evidence>
<dbReference type="Pfam" id="PF08240">
    <property type="entry name" value="ADH_N"/>
    <property type="match status" value="1"/>
</dbReference>
<dbReference type="InterPro" id="IPR011032">
    <property type="entry name" value="GroES-like_sf"/>
</dbReference>
<keyword evidence="4" id="KW-0862">Zinc</keyword>
<dbReference type="EMBL" id="KE720948">
    <property type="protein sequence ID" value="ERF73534.1"/>
    <property type="molecule type" value="Genomic_DNA"/>
</dbReference>
<dbReference type="InterPro" id="IPR036291">
    <property type="entry name" value="NAD(P)-bd_dom_sf"/>
</dbReference>
<keyword evidence="5" id="KW-0560">Oxidoreductase</keyword>
<evidence type="ECO:0008006" key="10">
    <source>
        <dbReference type="Google" id="ProtNLM"/>
    </source>
</evidence>
<accession>U1HVY0</accession>
<proteinExistence type="inferred from homology"/>
<dbReference type="SUPFAM" id="SSF51735">
    <property type="entry name" value="NAD(P)-binding Rossmann-fold domains"/>
    <property type="match status" value="1"/>
</dbReference>
<name>U1HVY0_ENDPU</name>
<dbReference type="GeneID" id="19242619"/>
<dbReference type="Proteomes" id="UP000019373">
    <property type="component" value="Unassembled WGS sequence"/>
</dbReference>
<dbReference type="Gene3D" id="3.90.180.10">
    <property type="entry name" value="Medium-chain alcohol dehydrogenases, catalytic domain"/>
    <property type="match status" value="1"/>
</dbReference>
<evidence type="ECO:0000256" key="2">
    <source>
        <dbReference type="ARBA" id="ARBA00008072"/>
    </source>
</evidence>
<dbReference type="InterPro" id="IPR013154">
    <property type="entry name" value="ADH-like_N"/>
</dbReference>
<dbReference type="RefSeq" id="XP_007800835.1">
    <property type="nucleotide sequence ID" value="XM_007802644.1"/>
</dbReference>
<dbReference type="OMA" id="GGHDRTC"/>
<organism evidence="8 9">
    <name type="scientific">Endocarpon pusillum (strain Z07020 / HMAS-L-300199)</name>
    <name type="common">Lichen-forming fungus</name>
    <dbReference type="NCBI Taxonomy" id="1263415"/>
    <lineage>
        <taxon>Eukaryota</taxon>
        <taxon>Fungi</taxon>
        <taxon>Dikarya</taxon>
        <taxon>Ascomycota</taxon>
        <taxon>Pezizomycotina</taxon>
        <taxon>Eurotiomycetes</taxon>
        <taxon>Chaetothyriomycetidae</taxon>
        <taxon>Verrucariales</taxon>
        <taxon>Verrucariaceae</taxon>
        <taxon>Endocarpon</taxon>
    </lineage>
</organism>
<dbReference type="InterPro" id="IPR013149">
    <property type="entry name" value="ADH-like_C"/>
</dbReference>
<reference evidence="9" key="1">
    <citation type="journal article" date="2014" name="BMC Genomics">
        <title>Genome characteristics reveal the impact of lichenization on lichen-forming fungus Endocarpon pusillum Hedwig (Verrucariales, Ascomycota).</title>
        <authorList>
            <person name="Wang Y.-Y."/>
            <person name="Liu B."/>
            <person name="Zhang X.-Y."/>
            <person name="Zhou Q.-M."/>
            <person name="Zhang T."/>
            <person name="Li H."/>
            <person name="Yu Y.-F."/>
            <person name="Zhang X.-L."/>
            <person name="Hao X.-Y."/>
            <person name="Wang M."/>
            <person name="Wang L."/>
            <person name="Wei J.-C."/>
        </authorList>
    </citation>
    <scope>NUCLEOTIDE SEQUENCE [LARGE SCALE GENOMIC DNA]</scope>
    <source>
        <strain evidence="9">Z07020 / HMAS-L-300199</strain>
    </source>
</reference>
<sequence>MAPELPKTFKRAVFKEQGAPLTIEEVELRMPERGEVLVKVEACGVCHSDSMAQMNIFGGGFPLVPGHEIIGHVAAVADGETAWKVGDRIGGPWHGGHDGTCKACKTGFFQMCDNEKINGITRNGGYAQYCTLRSEAGVSIPSHLDAAEYAPILCAGVTVFNSMRRMQISPGSLVAVQGLGGLGHLALQFANKFGFRVAALSRNADKEKFARDLGAHEYIDGSKGDQGEALQKLGGASLIVVTAPDAKVISPLMKGLGIMGKLLILAAAGEVPVDTGAMIHYGLSVHSWPSGHSLDSEEAIAFTELENIKCMVEKFQLEKCNDAMDAMMKGTVKVEEAAELCRRIGEWFAELEVPGRSSAGWLEDIQPDSWVGHVFCIWKREPGVVVGIELGPVVTDEGCSGPICGVEDPRLNLVIVELLGVVALSGSNVQDCSSSLGKLEATGSLKEILAPGPMGPKSSHSKFQAVASMMFTVAGMPEESQALLKKVFDVFDRTFVMIPLLLSGLRSQSRPSEDQYNDTNGC</sequence>
<feature type="domain" description="Alcohol dehydrogenase-like N-terminal" evidence="7">
    <location>
        <begin position="33"/>
        <end position="141"/>
    </location>
</feature>
<dbReference type="SUPFAM" id="SSF50129">
    <property type="entry name" value="GroES-like"/>
    <property type="match status" value="1"/>
</dbReference>
<dbReference type="GO" id="GO:0046872">
    <property type="term" value="F:metal ion binding"/>
    <property type="evidence" value="ECO:0007669"/>
    <property type="project" value="UniProtKB-KW"/>
</dbReference>
<dbReference type="GO" id="GO:0004022">
    <property type="term" value="F:alcohol dehydrogenase (NAD+) activity"/>
    <property type="evidence" value="ECO:0007669"/>
    <property type="project" value="TreeGrafter"/>
</dbReference>
<feature type="domain" description="Alcohol dehydrogenase-like C-terminal" evidence="6">
    <location>
        <begin position="181"/>
        <end position="300"/>
    </location>
</feature>
<keyword evidence="9" id="KW-1185">Reference proteome</keyword>
<evidence type="ECO:0000256" key="4">
    <source>
        <dbReference type="ARBA" id="ARBA00022833"/>
    </source>
</evidence>
<comment type="cofactor">
    <cofactor evidence="1">
        <name>Zn(2+)</name>
        <dbReference type="ChEBI" id="CHEBI:29105"/>
    </cofactor>
</comment>
<evidence type="ECO:0000256" key="3">
    <source>
        <dbReference type="ARBA" id="ARBA00022723"/>
    </source>
</evidence>
<evidence type="ECO:0000313" key="9">
    <source>
        <dbReference type="Proteomes" id="UP000019373"/>
    </source>
</evidence>
<dbReference type="eggNOG" id="KOG0023">
    <property type="taxonomic scope" value="Eukaryota"/>
</dbReference>
<dbReference type="AlphaFoldDB" id="U1HVY0"/>
<dbReference type="PANTHER" id="PTHR42940">
    <property type="entry name" value="ALCOHOL DEHYDROGENASE 1-RELATED"/>
    <property type="match status" value="1"/>
</dbReference>
<evidence type="ECO:0000256" key="5">
    <source>
        <dbReference type="ARBA" id="ARBA00023002"/>
    </source>
</evidence>
<dbReference type="HOGENOM" id="CLU_521774_0_0_1"/>
<protein>
    <recommendedName>
        <fullName evidence="10">Enoyl reductase (ER) domain-containing protein</fullName>
    </recommendedName>
</protein>
<comment type="similarity">
    <text evidence="2">Belongs to the zinc-containing alcohol dehydrogenase family.</text>
</comment>
<dbReference type="Gene3D" id="3.40.50.720">
    <property type="entry name" value="NAD(P)-binding Rossmann-like Domain"/>
    <property type="match status" value="1"/>
</dbReference>
<dbReference type="Pfam" id="PF00107">
    <property type="entry name" value="ADH_zinc_N"/>
    <property type="match status" value="1"/>
</dbReference>
<gene>
    <name evidence="8" type="ORF">EPUS_07739</name>
</gene>
<evidence type="ECO:0000259" key="7">
    <source>
        <dbReference type="Pfam" id="PF08240"/>
    </source>
</evidence>
<dbReference type="GO" id="GO:0005737">
    <property type="term" value="C:cytoplasm"/>
    <property type="evidence" value="ECO:0007669"/>
    <property type="project" value="TreeGrafter"/>
</dbReference>
<dbReference type="PANTHER" id="PTHR42940:SF7">
    <property type="entry name" value="ALCOHOL DEHYDROGENASE-LIKE N-TERMINAL DOMAIN-CONTAINING PROTEIN"/>
    <property type="match status" value="1"/>
</dbReference>